<reference evidence="3 4" key="1">
    <citation type="journal article" date="2018" name="Nat. Biotechnol.">
        <title>A standardized bacterial taxonomy based on genome phylogeny substantially revises the tree of life.</title>
        <authorList>
            <person name="Parks D.H."/>
            <person name="Chuvochina M."/>
            <person name="Waite D.W."/>
            <person name="Rinke C."/>
            <person name="Skarshewski A."/>
            <person name="Chaumeil P.A."/>
            <person name="Hugenholtz P."/>
        </authorList>
    </citation>
    <scope>NUCLEOTIDE SEQUENCE [LARGE SCALE GENOMIC DNA]</scope>
    <source>
        <strain evidence="3">UBA9158</strain>
    </source>
</reference>
<gene>
    <name evidence="3" type="ORF">DCP75_17835</name>
</gene>
<dbReference type="InterPro" id="IPR011335">
    <property type="entry name" value="Restrct_endonuc-II-like"/>
</dbReference>
<dbReference type="InterPro" id="IPR003509">
    <property type="entry name" value="UPF0102_YraN-like"/>
</dbReference>
<sequence>MQSPGDWYEDAAARWLCARGWQVVQRNFRCKLGEIDIIAFDGECLVFVEVRARSNPRFSSAAASVDRRKQRKLLRAARVFLQHNAHWQARPCRFDVLAFNPRQSLPEPAPQWIRSAFSA</sequence>
<accession>A0A3C1KSB9</accession>
<evidence type="ECO:0000313" key="3">
    <source>
        <dbReference type="EMBL" id="HAN29547.1"/>
    </source>
</evidence>
<dbReference type="SUPFAM" id="SSF52980">
    <property type="entry name" value="Restriction endonuclease-like"/>
    <property type="match status" value="1"/>
</dbReference>
<dbReference type="NCBIfam" id="NF009150">
    <property type="entry name" value="PRK12497.1-3"/>
    <property type="match status" value="1"/>
</dbReference>
<dbReference type="InterPro" id="IPR011856">
    <property type="entry name" value="tRNA_endonuc-like_dom_sf"/>
</dbReference>
<dbReference type="NCBIfam" id="TIGR00252">
    <property type="entry name" value="YraN family protein"/>
    <property type="match status" value="1"/>
</dbReference>
<protein>
    <recommendedName>
        <fullName evidence="2">UPF0102 protein DCP75_17835</fullName>
    </recommendedName>
</protein>
<evidence type="ECO:0000256" key="1">
    <source>
        <dbReference type="ARBA" id="ARBA00006738"/>
    </source>
</evidence>
<dbReference type="EMBL" id="DMND01000239">
    <property type="protein sequence ID" value="HAN29547.1"/>
    <property type="molecule type" value="Genomic_DNA"/>
</dbReference>
<dbReference type="STRING" id="1121937.GCA_000423125_03040"/>
<dbReference type="CDD" id="cd20736">
    <property type="entry name" value="PoNe_Nuclease"/>
    <property type="match status" value="1"/>
</dbReference>
<comment type="caution">
    <text evidence="3">The sequence shown here is derived from an EMBL/GenBank/DDBJ whole genome shotgun (WGS) entry which is preliminary data.</text>
</comment>
<comment type="similarity">
    <text evidence="1 2">Belongs to the UPF0102 family.</text>
</comment>
<evidence type="ECO:0000313" key="4">
    <source>
        <dbReference type="Proteomes" id="UP000259273"/>
    </source>
</evidence>
<dbReference type="HAMAP" id="MF_00048">
    <property type="entry name" value="UPF0102"/>
    <property type="match status" value="1"/>
</dbReference>
<dbReference type="Proteomes" id="UP000259273">
    <property type="component" value="Unassembled WGS sequence"/>
</dbReference>
<dbReference type="PANTHER" id="PTHR34039:SF1">
    <property type="entry name" value="UPF0102 PROTEIN YRAN"/>
    <property type="match status" value="1"/>
</dbReference>
<dbReference type="Pfam" id="PF02021">
    <property type="entry name" value="UPF0102"/>
    <property type="match status" value="1"/>
</dbReference>
<dbReference type="Gene3D" id="3.40.1350.10">
    <property type="match status" value="1"/>
</dbReference>
<proteinExistence type="inferred from homology"/>
<organism evidence="3 4">
    <name type="scientific">Haliea salexigens</name>
    <dbReference type="NCBI Taxonomy" id="287487"/>
    <lineage>
        <taxon>Bacteria</taxon>
        <taxon>Pseudomonadati</taxon>
        <taxon>Pseudomonadota</taxon>
        <taxon>Gammaproteobacteria</taxon>
        <taxon>Cellvibrionales</taxon>
        <taxon>Halieaceae</taxon>
        <taxon>Haliea</taxon>
    </lineage>
</organism>
<dbReference type="PANTHER" id="PTHR34039">
    <property type="entry name" value="UPF0102 PROTEIN YRAN"/>
    <property type="match status" value="1"/>
</dbReference>
<dbReference type="AlphaFoldDB" id="A0A3C1KSB9"/>
<evidence type="ECO:0000256" key="2">
    <source>
        <dbReference type="HAMAP-Rule" id="MF_00048"/>
    </source>
</evidence>
<dbReference type="GO" id="GO:0003676">
    <property type="term" value="F:nucleic acid binding"/>
    <property type="evidence" value="ECO:0007669"/>
    <property type="project" value="InterPro"/>
</dbReference>
<name>A0A3C1KSB9_9GAMM</name>